<evidence type="ECO:0000313" key="4">
    <source>
        <dbReference type="Proteomes" id="UP000054826"/>
    </source>
</evidence>
<dbReference type="EMBL" id="JYDR01000039">
    <property type="protein sequence ID" value="KRY72978.1"/>
    <property type="molecule type" value="Genomic_DNA"/>
</dbReference>
<dbReference type="Proteomes" id="UP000054632">
    <property type="component" value="Unassembled WGS sequence"/>
</dbReference>
<proteinExistence type="predicted"/>
<dbReference type="AlphaFoldDB" id="A0A0V1EHS2"/>
<reference evidence="3 4" key="1">
    <citation type="submission" date="2015-01" db="EMBL/GenBank/DDBJ databases">
        <title>Evolution of Trichinella species and genotypes.</title>
        <authorList>
            <person name="Korhonen P.K."/>
            <person name="Edoardo P."/>
            <person name="Giuseppe L.R."/>
            <person name="Gasser R.B."/>
        </authorList>
    </citation>
    <scope>NUCLEOTIDE SEQUENCE [LARGE SCALE GENOMIC DNA]</scope>
    <source>
        <strain evidence="1">ISS13</strain>
        <strain evidence="2">ISS176</strain>
    </source>
</reference>
<sequence>MSVESVFHAAIKTSAIGKEKQEEELEEEKWEGKNQFPSLKTLSKGLFRFSLAFLPVNNSKSKPFPHNPCPTAPTPHYLYIYLSIIATANDQLRTCQLGKQRCCYGPTPDRRTDKGHPVASVNENFFLFPTLLYSDHNTQHTIGCMIHHGQYIEK</sequence>
<evidence type="ECO:0000313" key="2">
    <source>
        <dbReference type="EMBL" id="KRZ44023.1"/>
    </source>
</evidence>
<evidence type="ECO:0000313" key="1">
    <source>
        <dbReference type="EMBL" id="KRY72978.1"/>
    </source>
</evidence>
<protein>
    <submittedName>
        <fullName evidence="1">Uncharacterized protein</fullName>
    </submittedName>
</protein>
<comment type="caution">
    <text evidence="1">The sequence shown here is derived from an EMBL/GenBank/DDBJ whole genome shotgun (WGS) entry which is preliminary data.</text>
</comment>
<evidence type="ECO:0000313" key="3">
    <source>
        <dbReference type="Proteomes" id="UP000054632"/>
    </source>
</evidence>
<gene>
    <name evidence="1" type="ORF">T4A_4609</name>
    <name evidence="2" type="ORF">T4C_4132</name>
</gene>
<accession>A0A0V1EHS2</accession>
<dbReference type="EMBL" id="JYDV01000007">
    <property type="protein sequence ID" value="KRZ44023.1"/>
    <property type="molecule type" value="Genomic_DNA"/>
</dbReference>
<dbReference type="Proteomes" id="UP000054826">
    <property type="component" value="Unassembled WGS sequence"/>
</dbReference>
<name>A0A0V1EHS2_TRIPS</name>
<organism evidence="1 3">
    <name type="scientific">Trichinella pseudospiralis</name>
    <name type="common">Parasitic roundworm</name>
    <dbReference type="NCBI Taxonomy" id="6337"/>
    <lineage>
        <taxon>Eukaryota</taxon>
        <taxon>Metazoa</taxon>
        <taxon>Ecdysozoa</taxon>
        <taxon>Nematoda</taxon>
        <taxon>Enoplea</taxon>
        <taxon>Dorylaimia</taxon>
        <taxon>Trichinellida</taxon>
        <taxon>Trichinellidae</taxon>
        <taxon>Trichinella</taxon>
    </lineage>
</organism>